<evidence type="ECO:0000313" key="2">
    <source>
        <dbReference type="Proteomes" id="UP000799118"/>
    </source>
</evidence>
<keyword evidence="2" id="KW-1185">Reference proteome</keyword>
<dbReference type="OrthoDB" id="1470350at2759"/>
<gene>
    <name evidence="1" type="ORF">BT96DRAFT_485758</name>
</gene>
<organism evidence="1 2">
    <name type="scientific">Gymnopus androsaceus JB14</name>
    <dbReference type="NCBI Taxonomy" id="1447944"/>
    <lineage>
        <taxon>Eukaryota</taxon>
        <taxon>Fungi</taxon>
        <taxon>Dikarya</taxon>
        <taxon>Basidiomycota</taxon>
        <taxon>Agaricomycotina</taxon>
        <taxon>Agaricomycetes</taxon>
        <taxon>Agaricomycetidae</taxon>
        <taxon>Agaricales</taxon>
        <taxon>Marasmiineae</taxon>
        <taxon>Omphalotaceae</taxon>
        <taxon>Gymnopus</taxon>
    </lineage>
</organism>
<accession>A0A6A4I0M1</accession>
<proteinExistence type="predicted"/>
<protein>
    <submittedName>
        <fullName evidence="1">Uncharacterized protein</fullName>
    </submittedName>
</protein>
<dbReference type="Proteomes" id="UP000799118">
    <property type="component" value="Unassembled WGS sequence"/>
</dbReference>
<dbReference type="EMBL" id="ML769424">
    <property type="protein sequence ID" value="KAE9403510.1"/>
    <property type="molecule type" value="Genomic_DNA"/>
</dbReference>
<reference evidence="1" key="1">
    <citation type="journal article" date="2019" name="Environ. Microbiol.">
        <title>Fungal ecological strategies reflected in gene transcription - a case study of two litter decomposers.</title>
        <authorList>
            <person name="Barbi F."/>
            <person name="Kohler A."/>
            <person name="Barry K."/>
            <person name="Baskaran P."/>
            <person name="Daum C."/>
            <person name="Fauchery L."/>
            <person name="Ihrmark K."/>
            <person name="Kuo A."/>
            <person name="LaButti K."/>
            <person name="Lipzen A."/>
            <person name="Morin E."/>
            <person name="Grigoriev I.V."/>
            <person name="Henrissat B."/>
            <person name="Lindahl B."/>
            <person name="Martin F."/>
        </authorList>
    </citation>
    <scope>NUCLEOTIDE SEQUENCE</scope>
    <source>
        <strain evidence="1">JB14</strain>
    </source>
</reference>
<evidence type="ECO:0000313" key="1">
    <source>
        <dbReference type="EMBL" id="KAE9403510.1"/>
    </source>
</evidence>
<dbReference type="AlphaFoldDB" id="A0A6A4I0M1"/>
<sequence>MKELFPTVLRMQFWIMNVLPFVSRIGSASFRRFMLDLLPWKDAHHLRDMTDYIYNIAGEIFEAKKLALEKGNEVIAQQVGRGRT</sequence>
<name>A0A6A4I0M1_9AGAR</name>